<proteinExistence type="predicted"/>
<feature type="region of interest" description="Disordered" evidence="1">
    <location>
        <begin position="31"/>
        <end position="54"/>
    </location>
</feature>
<accession>A0ABN7VAJ4</accession>
<feature type="non-terminal residue" evidence="2">
    <location>
        <position position="1"/>
    </location>
</feature>
<organism evidence="2 3">
    <name type="scientific">Gigaspora margarita</name>
    <dbReference type="NCBI Taxonomy" id="4874"/>
    <lineage>
        <taxon>Eukaryota</taxon>
        <taxon>Fungi</taxon>
        <taxon>Fungi incertae sedis</taxon>
        <taxon>Mucoromycota</taxon>
        <taxon>Glomeromycotina</taxon>
        <taxon>Glomeromycetes</taxon>
        <taxon>Diversisporales</taxon>
        <taxon>Gigasporaceae</taxon>
        <taxon>Gigaspora</taxon>
    </lineage>
</organism>
<dbReference type="Proteomes" id="UP000789901">
    <property type="component" value="Unassembled WGS sequence"/>
</dbReference>
<sequence length="190" mass="21586">KEMGKKWVANCPEIIRKKLNIKKAALGNKNDEGVRDYYDDKSAKHPDGNKNTGYVIRSLDKTTKPGENPLKEKKRPFAANLDTSQKVAEFTNKVQQPLSVSFFLLHHSELQGQINRHVCSEFEIINDQLTTHTLEVNGEPINRFEVNAKGNLIPVPQTTHFMEVTITEIARQLGCWNIYSRQNGDIKTSP</sequence>
<protein>
    <submittedName>
        <fullName evidence="2">2165_t:CDS:1</fullName>
    </submittedName>
</protein>
<evidence type="ECO:0000313" key="2">
    <source>
        <dbReference type="EMBL" id="CAG8750992.1"/>
    </source>
</evidence>
<comment type="caution">
    <text evidence="2">The sequence shown here is derived from an EMBL/GenBank/DDBJ whole genome shotgun (WGS) entry which is preliminary data.</text>
</comment>
<feature type="compositionally biased region" description="Basic and acidic residues" evidence="1">
    <location>
        <begin position="31"/>
        <end position="48"/>
    </location>
</feature>
<reference evidence="2 3" key="1">
    <citation type="submission" date="2021-06" db="EMBL/GenBank/DDBJ databases">
        <authorList>
            <person name="Kallberg Y."/>
            <person name="Tangrot J."/>
            <person name="Rosling A."/>
        </authorList>
    </citation>
    <scope>NUCLEOTIDE SEQUENCE [LARGE SCALE GENOMIC DNA]</scope>
    <source>
        <strain evidence="2 3">120-4 pot B 10/14</strain>
    </source>
</reference>
<name>A0ABN7VAJ4_GIGMA</name>
<evidence type="ECO:0000256" key="1">
    <source>
        <dbReference type="SAM" id="MobiDB-lite"/>
    </source>
</evidence>
<gene>
    <name evidence="2" type="ORF">GMARGA_LOCUS16388</name>
</gene>
<evidence type="ECO:0000313" key="3">
    <source>
        <dbReference type="Proteomes" id="UP000789901"/>
    </source>
</evidence>
<keyword evidence="3" id="KW-1185">Reference proteome</keyword>
<dbReference type="EMBL" id="CAJVQB010011859">
    <property type="protein sequence ID" value="CAG8750992.1"/>
    <property type="molecule type" value="Genomic_DNA"/>
</dbReference>